<accession>A0A1X7KSL5</accession>
<evidence type="ECO:0000256" key="7">
    <source>
        <dbReference type="ARBA" id="ARBA00023136"/>
    </source>
</evidence>
<feature type="transmembrane region" description="Helical" evidence="9">
    <location>
        <begin position="34"/>
        <end position="57"/>
    </location>
</feature>
<dbReference type="InterPro" id="IPR051088">
    <property type="entry name" value="PTS_Sugar-EIIC/EIIB"/>
</dbReference>
<organism evidence="11 12">
    <name type="scientific">Paenibacillus aquistagni</name>
    <dbReference type="NCBI Taxonomy" id="1852522"/>
    <lineage>
        <taxon>Bacteria</taxon>
        <taxon>Bacillati</taxon>
        <taxon>Bacillota</taxon>
        <taxon>Bacilli</taxon>
        <taxon>Bacillales</taxon>
        <taxon>Paenibacillaceae</taxon>
        <taxon>Paenibacillus</taxon>
    </lineage>
</organism>
<evidence type="ECO:0000256" key="2">
    <source>
        <dbReference type="ARBA" id="ARBA00022448"/>
    </source>
</evidence>
<feature type="transmembrane region" description="Helical" evidence="9">
    <location>
        <begin position="403"/>
        <end position="421"/>
    </location>
</feature>
<reference evidence="11 12" key="1">
    <citation type="submission" date="2017-04" db="EMBL/GenBank/DDBJ databases">
        <authorList>
            <person name="Afonso C.L."/>
            <person name="Miller P.J."/>
            <person name="Scott M.A."/>
            <person name="Spackman E."/>
            <person name="Goraichik I."/>
            <person name="Dimitrov K.M."/>
            <person name="Suarez D.L."/>
            <person name="Swayne D.E."/>
        </authorList>
    </citation>
    <scope>NUCLEOTIDE SEQUENCE [LARGE SCALE GENOMIC DNA]</scope>
    <source>
        <strain evidence="11 12">11</strain>
    </source>
</reference>
<dbReference type="InterPro" id="IPR004501">
    <property type="entry name" value="PTS_EIIC_3"/>
</dbReference>
<name>A0A1X7KSL5_9BACL</name>
<comment type="subcellular location">
    <subcellularLocation>
        <location evidence="1">Cell membrane</location>
        <topology evidence="1">Multi-pass membrane protein</topology>
    </subcellularLocation>
</comment>
<keyword evidence="7 8" id="KW-0472">Membrane</keyword>
<evidence type="ECO:0000259" key="10">
    <source>
        <dbReference type="PROSITE" id="PS51105"/>
    </source>
</evidence>
<feature type="transmembrane region" description="Helical" evidence="9">
    <location>
        <begin position="293"/>
        <end position="313"/>
    </location>
</feature>
<keyword evidence="6 9" id="KW-1133">Transmembrane helix</keyword>
<protein>
    <recommendedName>
        <fullName evidence="8">Permease IIC component</fullName>
    </recommendedName>
</protein>
<dbReference type="EMBL" id="FXAZ01000003">
    <property type="protein sequence ID" value="SMG44537.1"/>
    <property type="molecule type" value="Genomic_DNA"/>
</dbReference>
<feature type="transmembrane region" description="Helical" evidence="9">
    <location>
        <begin position="99"/>
        <end position="117"/>
    </location>
</feature>
<keyword evidence="3 8" id="KW-1003">Cell membrane</keyword>
<feature type="transmembrane region" description="Helical" evidence="9">
    <location>
        <begin position="180"/>
        <end position="200"/>
    </location>
</feature>
<keyword evidence="5 9" id="KW-0812">Transmembrane</keyword>
<evidence type="ECO:0000313" key="12">
    <source>
        <dbReference type="Proteomes" id="UP000193834"/>
    </source>
</evidence>
<evidence type="ECO:0000256" key="3">
    <source>
        <dbReference type="ARBA" id="ARBA00022475"/>
    </source>
</evidence>
<dbReference type="GO" id="GO:0009401">
    <property type="term" value="P:phosphoenolpyruvate-dependent sugar phosphotransferase system"/>
    <property type="evidence" value="ECO:0007669"/>
    <property type="project" value="InterPro"/>
</dbReference>
<evidence type="ECO:0000256" key="8">
    <source>
        <dbReference type="PIRNR" id="PIRNR006351"/>
    </source>
</evidence>
<evidence type="ECO:0000256" key="4">
    <source>
        <dbReference type="ARBA" id="ARBA00022597"/>
    </source>
</evidence>
<feature type="transmembrane region" description="Helical" evidence="9">
    <location>
        <begin position="325"/>
        <end position="346"/>
    </location>
</feature>
<gene>
    <name evidence="11" type="ORF">SAMN06295960_2669</name>
</gene>
<dbReference type="GO" id="GO:0005886">
    <property type="term" value="C:plasma membrane"/>
    <property type="evidence" value="ECO:0007669"/>
    <property type="project" value="UniProtKB-SubCell"/>
</dbReference>
<dbReference type="STRING" id="1852522.SAMN06295960_2669"/>
<evidence type="ECO:0000256" key="6">
    <source>
        <dbReference type="ARBA" id="ARBA00022989"/>
    </source>
</evidence>
<keyword evidence="12" id="KW-1185">Reference proteome</keyword>
<dbReference type="InterPro" id="IPR004796">
    <property type="entry name" value="PTS_IIC_cello"/>
</dbReference>
<dbReference type="AlphaFoldDB" id="A0A1X7KSL5"/>
<dbReference type="RefSeq" id="WP_085494840.1">
    <property type="nucleotide sequence ID" value="NZ_FXAZ01000003.1"/>
</dbReference>
<feature type="transmembrane region" description="Helical" evidence="9">
    <location>
        <begin position="69"/>
        <end position="93"/>
    </location>
</feature>
<feature type="transmembrane region" description="Helical" evidence="9">
    <location>
        <begin position="234"/>
        <end position="264"/>
    </location>
</feature>
<evidence type="ECO:0000256" key="9">
    <source>
        <dbReference type="SAM" id="Phobius"/>
    </source>
</evidence>
<dbReference type="Pfam" id="PF02378">
    <property type="entry name" value="PTS_EIIC"/>
    <property type="match status" value="1"/>
</dbReference>
<dbReference type="GO" id="GO:1901264">
    <property type="term" value="P:carbohydrate derivative transport"/>
    <property type="evidence" value="ECO:0007669"/>
    <property type="project" value="TreeGrafter"/>
</dbReference>
<proteinExistence type="predicted"/>
<dbReference type="PANTHER" id="PTHR33989">
    <property type="match status" value="1"/>
</dbReference>
<feature type="transmembrane region" description="Helical" evidence="9">
    <location>
        <begin position="378"/>
        <end position="397"/>
    </location>
</feature>
<dbReference type="PANTHER" id="PTHR33989:SF11">
    <property type="entry name" value="LICHENAN PERMEASE IIC COMPONENT"/>
    <property type="match status" value="1"/>
</dbReference>
<dbReference type="PIRSF" id="PIRSF006351">
    <property type="entry name" value="PTS_EIIC-Cellobiose"/>
    <property type="match status" value="1"/>
</dbReference>
<evidence type="ECO:0000256" key="1">
    <source>
        <dbReference type="ARBA" id="ARBA00004651"/>
    </source>
</evidence>
<keyword evidence="2 8" id="KW-0813">Transport</keyword>
<feature type="transmembrane region" description="Helical" evidence="9">
    <location>
        <begin position="352"/>
        <end position="371"/>
    </location>
</feature>
<sequence>MHMPPLAAKLNNAVLAWTENAYIVAIRDSVMLTIPLFMIGSLFLIFTSLPIAGYEAWMSNLFGSGWKQALLYPIQATYGISALVISFGIAYRLAEREGLDALMCGVLSLVSLFIMIPDYRVIETSEAASIRVDGVIPASYLGSKGIFVGMIVAALSYKLYQVLMKRKALITLPPQVPALVARSFSALIPALAMITFFLFVRISLEAAGYQDLFEVVATLAAEPMKQAAGSLGGVLVIILVMQLFWLAGIHGGALIGAIVVPIWITLMDENRLAYTANPQLPLPNIVTQQFFDVWISIGGAGSLLALVVLMNRFARSRQARVMGRVSLIPALFNISEPVIYSIPIVLNPRLGIPFILTPVVTAAATYAAMSWGWVARPVGIAVPWTTPIGISGFLATGGKWSGAVMQLVNFMIAMLIYYPFFKAWDQSKQQEEPSEQALSAAQ</sequence>
<comment type="function">
    <text evidence="8">The phosphoenolpyruvate-dependent sugar phosphotransferase system (PTS), a major carbohydrate active -transport system, catalyzes the phosphorylation of incoming sugar substrates concomitant with their translocation across the cell membrane.</text>
</comment>
<dbReference type="GO" id="GO:0008982">
    <property type="term" value="F:protein-N(PI)-phosphohistidine-sugar phosphotransferase activity"/>
    <property type="evidence" value="ECO:0007669"/>
    <property type="project" value="UniProtKB-UniRule"/>
</dbReference>
<feature type="domain" description="PTS EIIC type-3" evidence="10">
    <location>
        <begin position="6"/>
        <end position="420"/>
    </location>
</feature>
<keyword evidence="4 8" id="KW-0762">Sugar transport</keyword>
<dbReference type="NCBIfam" id="TIGR00410">
    <property type="entry name" value="lacE"/>
    <property type="match status" value="1"/>
</dbReference>
<feature type="transmembrane region" description="Helical" evidence="9">
    <location>
        <begin position="138"/>
        <end position="160"/>
    </location>
</feature>
<dbReference type="Proteomes" id="UP000193834">
    <property type="component" value="Unassembled WGS sequence"/>
</dbReference>
<evidence type="ECO:0000313" key="11">
    <source>
        <dbReference type="EMBL" id="SMG44537.1"/>
    </source>
</evidence>
<dbReference type="InterPro" id="IPR003352">
    <property type="entry name" value="PTS_EIIC"/>
</dbReference>
<dbReference type="PROSITE" id="PS51105">
    <property type="entry name" value="PTS_EIIC_TYPE_3"/>
    <property type="match status" value="1"/>
</dbReference>
<evidence type="ECO:0000256" key="5">
    <source>
        <dbReference type="ARBA" id="ARBA00022692"/>
    </source>
</evidence>